<reference evidence="2 3" key="1">
    <citation type="submission" date="2018-04" db="EMBL/GenBank/DDBJ databases">
        <title>Genome sequencing of Flavobacterium sp. HYN0048.</title>
        <authorList>
            <person name="Yi H."/>
            <person name="Baek C."/>
        </authorList>
    </citation>
    <scope>NUCLEOTIDE SEQUENCE [LARGE SCALE GENOMIC DNA]</scope>
    <source>
        <strain evidence="2 3">HYN0048</strain>
    </source>
</reference>
<dbReference type="AlphaFoldDB" id="A0A2S0RID3"/>
<dbReference type="EMBL" id="CP028811">
    <property type="protein sequence ID" value="AWA30881.1"/>
    <property type="molecule type" value="Genomic_DNA"/>
</dbReference>
<dbReference type="KEGG" id="fmg:HYN48_12775"/>
<gene>
    <name evidence="2" type="ORF">HYN48_12775</name>
</gene>
<name>A0A2S0RID3_9FLAO</name>
<dbReference type="Proteomes" id="UP000244193">
    <property type="component" value="Chromosome"/>
</dbReference>
<dbReference type="OrthoDB" id="1119914at2"/>
<evidence type="ECO:0008006" key="4">
    <source>
        <dbReference type="Google" id="ProtNLM"/>
    </source>
</evidence>
<feature type="chain" id="PRO_5015552446" description="Transporter" evidence="1">
    <location>
        <begin position="21"/>
        <end position="298"/>
    </location>
</feature>
<organism evidence="2 3">
    <name type="scientific">Flavobacterium magnum</name>
    <dbReference type="NCBI Taxonomy" id="2162713"/>
    <lineage>
        <taxon>Bacteria</taxon>
        <taxon>Pseudomonadati</taxon>
        <taxon>Bacteroidota</taxon>
        <taxon>Flavobacteriia</taxon>
        <taxon>Flavobacteriales</taxon>
        <taxon>Flavobacteriaceae</taxon>
        <taxon>Flavobacterium</taxon>
    </lineage>
</organism>
<keyword evidence="1" id="KW-0732">Signal</keyword>
<evidence type="ECO:0000256" key="1">
    <source>
        <dbReference type="SAM" id="SignalP"/>
    </source>
</evidence>
<proteinExistence type="predicted"/>
<keyword evidence="3" id="KW-1185">Reference proteome</keyword>
<sequence>MKKAVIYTVLVFMGFTRFFAQGCSDAGICSISAHVDTASGFKNEIEVAAVVGAGESDTRYFSPYVSYTRQFNDRWSSGVRITSSFAEGGFGKRGSLGDAYLRANFTPRPFATRRWSYSAGVKIPFNRANLKINEHPLPLDYQSSLGTIDFLGSVNFSYSHWDFNAALQVVMFNINANSFFAEYSGTDAFPSTNLFRRRPDALLRGTYTISLAQKRFLLKPNLLVIYHLGEDSFENIYGSREAIPGSDGLTINGNLVGVFDFGRGSISLSAAAPFVVRDVRPDGLTREFTLAIGYTGKF</sequence>
<accession>A0A2S0RID3</accession>
<dbReference type="RefSeq" id="WP_108372305.1">
    <property type="nucleotide sequence ID" value="NZ_CP028811.1"/>
</dbReference>
<evidence type="ECO:0000313" key="2">
    <source>
        <dbReference type="EMBL" id="AWA30881.1"/>
    </source>
</evidence>
<evidence type="ECO:0000313" key="3">
    <source>
        <dbReference type="Proteomes" id="UP000244193"/>
    </source>
</evidence>
<feature type="signal peptide" evidence="1">
    <location>
        <begin position="1"/>
        <end position="20"/>
    </location>
</feature>
<protein>
    <recommendedName>
        <fullName evidence="4">Transporter</fullName>
    </recommendedName>
</protein>